<accession>A0AAD6I6W6</accession>
<feature type="transmembrane region" description="Helical" evidence="2">
    <location>
        <begin position="204"/>
        <end position="222"/>
    </location>
</feature>
<evidence type="ECO:0000313" key="5">
    <source>
        <dbReference type="Proteomes" id="UP001219568"/>
    </source>
</evidence>
<dbReference type="Proteomes" id="UP001219568">
    <property type="component" value="Unassembled WGS sequence"/>
</dbReference>
<comment type="caution">
    <text evidence="4">The sequence shown here is derived from an EMBL/GenBank/DDBJ whole genome shotgun (WGS) entry which is preliminary data.</text>
</comment>
<proteinExistence type="predicted"/>
<name>A0AAD6I6W6_PENCN</name>
<keyword evidence="2" id="KW-0812">Transmembrane</keyword>
<evidence type="ECO:0000256" key="3">
    <source>
        <dbReference type="SAM" id="SignalP"/>
    </source>
</evidence>
<dbReference type="EMBL" id="JAQJZL010000010">
    <property type="protein sequence ID" value="KAJ6034872.1"/>
    <property type="molecule type" value="Genomic_DNA"/>
</dbReference>
<feature type="signal peptide" evidence="3">
    <location>
        <begin position="1"/>
        <end position="25"/>
    </location>
</feature>
<protein>
    <submittedName>
        <fullName evidence="4">Uncharacterized protein</fullName>
    </submittedName>
</protein>
<sequence length="223" mass="22151">MVSSTISFSGLMCLVLALAPSTVLSAPQIPGLPVPDLFNHPAAPTDKGPGNSDSEAGSGVHVAIPGGPYVNAGVGYKDSHRGPCGPGSGDDHHAGAGVDVGIPGGPSVKVGNGEHSHHDGYPCPEPPAPAPVVPVMAPAPAPTAPTYLPPTFTTPIFIPTTTPAAVWSPAVPVVQHSTPLIPRPAPSASPAPSVMPIFNGASSMAPGSSILAVALPLVLAFFY</sequence>
<feature type="region of interest" description="Disordered" evidence="1">
    <location>
        <begin position="82"/>
        <end position="103"/>
    </location>
</feature>
<keyword evidence="5" id="KW-1185">Reference proteome</keyword>
<organism evidence="4 5">
    <name type="scientific">Penicillium canescens</name>
    <dbReference type="NCBI Taxonomy" id="5083"/>
    <lineage>
        <taxon>Eukaryota</taxon>
        <taxon>Fungi</taxon>
        <taxon>Dikarya</taxon>
        <taxon>Ascomycota</taxon>
        <taxon>Pezizomycotina</taxon>
        <taxon>Eurotiomycetes</taxon>
        <taxon>Eurotiomycetidae</taxon>
        <taxon>Eurotiales</taxon>
        <taxon>Aspergillaceae</taxon>
        <taxon>Penicillium</taxon>
    </lineage>
</organism>
<dbReference type="AlphaFoldDB" id="A0AAD6I6W6"/>
<keyword evidence="2" id="KW-0472">Membrane</keyword>
<gene>
    <name evidence="4" type="ORF">N7460_009047</name>
</gene>
<keyword evidence="3" id="KW-0732">Signal</keyword>
<reference evidence="4" key="2">
    <citation type="submission" date="2023-01" db="EMBL/GenBank/DDBJ databases">
        <authorList>
            <person name="Petersen C."/>
        </authorList>
    </citation>
    <scope>NUCLEOTIDE SEQUENCE</scope>
    <source>
        <strain evidence="4">IBT 15450</strain>
    </source>
</reference>
<evidence type="ECO:0000256" key="2">
    <source>
        <dbReference type="SAM" id="Phobius"/>
    </source>
</evidence>
<keyword evidence="2" id="KW-1133">Transmembrane helix</keyword>
<evidence type="ECO:0000256" key="1">
    <source>
        <dbReference type="SAM" id="MobiDB-lite"/>
    </source>
</evidence>
<feature type="chain" id="PRO_5042126522" evidence="3">
    <location>
        <begin position="26"/>
        <end position="223"/>
    </location>
</feature>
<evidence type="ECO:0000313" key="4">
    <source>
        <dbReference type="EMBL" id="KAJ6034872.1"/>
    </source>
</evidence>
<feature type="region of interest" description="Disordered" evidence="1">
    <location>
        <begin position="37"/>
        <end position="60"/>
    </location>
</feature>
<reference evidence="4" key="1">
    <citation type="journal article" date="2023" name="IMA Fungus">
        <title>Comparative genomic study of the Penicillium genus elucidates a diverse pangenome and 15 lateral gene transfer events.</title>
        <authorList>
            <person name="Petersen C."/>
            <person name="Sorensen T."/>
            <person name="Nielsen M.R."/>
            <person name="Sondergaard T.E."/>
            <person name="Sorensen J.L."/>
            <person name="Fitzpatrick D.A."/>
            <person name="Frisvad J.C."/>
            <person name="Nielsen K.L."/>
        </authorList>
    </citation>
    <scope>NUCLEOTIDE SEQUENCE</scope>
    <source>
        <strain evidence="4">IBT 15450</strain>
    </source>
</reference>